<gene>
    <name evidence="1" type="ORF">GOMPHAMPRED_004839</name>
</gene>
<protein>
    <submittedName>
        <fullName evidence="1">Uncharacterized protein</fullName>
    </submittedName>
</protein>
<keyword evidence="2" id="KW-1185">Reference proteome</keyword>
<name>A0A8H3IAR3_9LECA</name>
<dbReference type="AlphaFoldDB" id="A0A8H3IAR3"/>
<dbReference type="OrthoDB" id="4851849at2759"/>
<dbReference type="EMBL" id="CAJPDQ010000003">
    <property type="protein sequence ID" value="CAF9906654.1"/>
    <property type="molecule type" value="Genomic_DNA"/>
</dbReference>
<reference evidence="1" key="1">
    <citation type="submission" date="2021-03" db="EMBL/GenBank/DDBJ databases">
        <authorList>
            <person name="Tagirdzhanova G."/>
        </authorList>
    </citation>
    <scope>NUCLEOTIDE SEQUENCE</scope>
</reference>
<evidence type="ECO:0000313" key="1">
    <source>
        <dbReference type="EMBL" id="CAF9906654.1"/>
    </source>
</evidence>
<evidence type="ECO:0000313" key="2">
    <source>
        <dbReference type="Proteomes" id="UP000664169"/>
    </source>
</evidence>
<dbReference type="InterPro" id="IPR027796">
    <property type="entry name" value="OTT_1508_deam-like"/>
</dbReference>
<sequence length="662" mass="73987">MPRRTVSQKEHAYSGAANFTGVQDRIMEHGTLLWAFNEGPGRKKDNRLVKNDEGYKLPFDKEKQLSEDFAFLAARTDDSRYVVAVAIEEDEDDSGITIRLAMNEGNLEIIKSGFEKIANILQRAALREENRKTLQPELFAAIIDLDLARILSRLRSIHTPSSWKVRGRIGVANQLAQHFGDATVPIARSQAIAPHDFHLLCIRLTSCSGKLEAMRDMAAIKSDGIELLQQILKTIAQIIHDFDIANMLRTIKNMDPNTIEGLPERMHKLARYYNLSTHLLDAARDAKCPGLRNIRIATINSAQYKHSFAGTRNLTFDDLMRRSSGRISTTDIMSLARKRYTKFLSNNGLFGKVHAEVQLLAFYEESTSIKPPRLLAASKSACYLCNAFICLHGKFQISSTHGRLWPHWTLPDPVHSPTSGRMLTAAQQLDFHLVEQIKKNSTITRKFAPPNESVIGLTLPWSPQETLSVASANNLPASSVSTLKDIAASQVGTVTFPSHADVNLNQDTSDEDMHSASQSHLLICTRHEDNASDQRSVITSLSSAGYATDGIPIHWNWHYFKMDKDRSRLWFCDQGLDIFFEWDPDEQSAGTCQAGNKSALLGVKCQGEGILQSSTSNNRATELSTSESCTTQEILGRASITEPLRLRHHHQTYAFTFQVDQA</sequence>
<accession>A0A8H3IAR3</accession>
<proteinExistence type="predicted"/>
<organism evidence="1 2">
    <name type="scientific">Gomphillus americanus</name>
    <dbReference type="NCBI Taxonomy" id="1940652"/>
    <lineage>
        <taxon>Eukaryota</taxon>
        <taxon>Fungi</taxon>
        <taxon>Dikarya</taxon>
        <taxon>Ascomycota</taxon>
        <taxon>Pezizomycotina</taxon>
        <taxon>Lecanoromycetes</taxon>
        <taxon>OSLEUM clade</taxon>
        <taxon>Ostropomycetidae</taxon>
        <taxon>Ostropales</taxon>
        <taxon>Graphidaceae</taxon>
        <taxon>Gomphilloideae</taxon>
        <taxon>Gomphillus</taxon>
    </lineage>
</organism>
<comment type="caution">
    <text evidence="1">The sequence shown here is derived from an EMBL/GenBank/DDBJ whole genome shotgun (WGS) entry which is preliminary data.</text>
</comment>
<dbReference type="Proteomes" id="UP000664169">
    <property type="component" value="Unassembled WGS sequence"/>
</dbReference>
<dbReference type="Pfam" id="PF14441">
    <property type="entry name" value="OTT_1508_deam"/>
    <property type="match status" value="1"/>
</dbReference>